<keyword evidence="7" id="KW-1185">Reference proteome</keyword>
<keyword evidence="4" id="KW-0170">Cobalt</keyword>
<keyword evidence="5" id="KW-1015">Disulfide bond</keyword>
<dbReference type="SMR" id="A0A1S3HBR9"/>
<dbReference type="PANTHER" id="PTHR10559:SF18">
    <property type="entry name" value="TRANSCOBALAMIN II"/>
    <property type="match status" value="1"/>
</dbReference>
<dbReference type="RefSeq" id="XP_013383457.1">
    <property type="nucleotide sequence ID" value="XM_013528003.2"/>
</dbReference>
<evidence type="ECO:0000313" key="7">
    <source>
        <dbReference type="Proteomes" id="UP000085678"/>
    </source>
</evidence>
<keyword evidence="6" id="KW-1133">Transmembrane helix</keyword>
<keyword evidence="6" id="KW-0472">Membrane</keyword>
<dbReference type="InterPro" id="IPR051588">
    <property type="entry name" value="Cobalamin_Transport"/>
</dbReference>
<dbReference type="PANTHER" id="PTHR10559">
    <property type="entry name" value="TRANSCOBALAMIN-1/GASTRIC INTRINSIC FACTOR"/>
    <property type="match status" value="1"/>
</dbReference>
<evidence type="ECO:0000256" key="1">
    <source>
        <dbReference type="ARBA" id="ARBA00004613"/>
    </source>
</evidence>
<dbReference type="Gene3D" id="2.170.130.30">
    <property type="match status" value="1"/>
</dbReference>
<feature type="binding site" evidence="4">
    <location>
        <position position="279"/>
    </location>
    <ligand>
        <name>cyanocob(III)alamin</name>
        <dbReference type="ChEBI" id="CHEBI:17439"/>
    </ligand>
</feature>
<dbReference type="Pfam" id="PF01122">
    <property type="entry name" value="Cobalamin_bind"/>
    <property type="match status" value="1"/>
</dbReference>
<protein>
    <submittedName>
        <fullName evidence="8 9">Gastric intrinsic factor</fullName>
    </submittedName>
</protein>
<feature type="binding site" evidence="4">
    <location>
        <position position="325"/>
    </location>
    <ligand>
        <name>cyanocob(III)alamin</name>
        <dbReference type="ChEBI" id="CHEBI:17439"/>
    </ligand>
</feature>
<dbReference type="GO" id="GO:0005615">
    <property type="term" value="C:extracellular space"/>
    <property type="evidence" value="ECO:0007669"/>
    <property type="project" value="TreeGrafter"/>
</dbReference>
<dbReference type="InterPro" id="IPR008930">
    <property type="entry name" value="Terpenoid_cyclase/PrenylTrfase"/>
</dbReference>
<sequence length="467" mass="51022">MAAMELAVDTRPKPDLQVMNSREQLVTNKPFRLRKRRVDILVATFLILLVVTAVIVAVVLGTTNPVARGRDATPQLSKTEKARDNGVKWLLSRRNKNWGWGKRLEAEAVMAVILADDSWLNWSNADTVASINRMHIDILAALAKNATLDTPDWYGGKLAQYVCALVATCSHPRDFYGFDLVNLLEDHVANYPKHDFNHNFAFAWGVLALCNAGGTVKTEHIEQLTNSAGNYSFGVEEAALTVMALRCLEPDVPSVGGAISQGKNHLLSAYNPVDHSFGDVHQTAWAAQALNAIGGYSNLTNQSNDFLVSKQGKDGSFAQVSTTVQVLPSLAGRSYFDIKNMSKTMCRQSTIPTTTTSPTRYIRIKVTVVSDLVNTTAVNSTFSVEIPAGASLFDALVLLQQNDASFSFSSTSSQWGEQVTSVMGVASGSSTRTYWMTKKLPDEALTVSVDNFKPTDGSHIEFRLTSY</sequence>
<dbReference type="OrthoDB" id="9440006at2759"/>
<accession>A0A1S3HBR9</accession>
<evidence type="ECO:0000313" key="10">
    <source>
        <dbReference type="RefSeq" id="XP_013383459.1"/>
    </source>
</evidence>
<dbReference type="SUPFAM" id="SSF48239">
    <property type="entry name" value="Terpenoid cyclases/Protein prenyltransferases"/>
    <property type="match status" value="1"/>
</dbReference>
<dbReference type="GO" id="GO:0015889">
    <property type="term" value="P:cobalamin transport"/>
    <property type="evidence" value="ECO:0007669"/>
    <property type="project" value="InterPro"/>
</dbReference>
<dbReference type="AlphaFoldDB" id="A0A1S3HBR9"/>
<comment type="subcellular location">
    <subcellularLocation>
        <location evidence="1">Secreted</location>
    </subcellularLocation>
</comment>
<feature type="binding site" evidence="4">
    <location>
        <position position="467"/>
    </location>
    <ligand>
        <name>cyanocob(III)alamin</name>
        <dbReference type="ChEBI" id="CHEBI:17439"/>
    </ligand>
</feature>
<evidence type="ECO:0000256" key="3">
    <source>
        <dbReference type="ARBA" id="ARBA00022729"/>
    </source>
</evidence>
<evidence type="ECO:0000313" key="8">
    <source>
        <dbReference type="RefSeq" id="XP_013383457.1"/>
    </source>
</evidence>
<dbReference type="GeneID" id="106153876"/>
<dbReference type="Proteomes" id="UP000085678">
    <property type="component" value="Unplaced"/>
</dbReference>
<feature type="transmembrane region" description="Helical" evidence="6">
    <location>
        <begin position="38"/>
        <end position="60"/>
    </location>
</feature>
<dbReference type="InterPro" id="IPR002157">
    <property type="entry name" value="Cbl-bd_prot"/>
</dbReference>
<name>A0A1S3HBR9_LINAN</name>
<evidence type="ECO:0000256" key="2">
    <source>
        <dbReference type="ARBA" id="ARBA00022525"/>
    </source>
</evidence>
<keyword evidence="2" id="KW-0964">Secreted</keyword>
<dbReference type="GO" id="GO:0031419">
    <property type="term" value="F:cobalamin binding"/>
    <property type="evidence" value="ECO:0007669"/>
    <property type="project" value="InterPro"/>
</dbReference>
<evidence type="ECO:0000256" key="4">
    <source>
        <dbReference type="PIRSR" id="PIRSR602157-1"/>
    </source>
</evidence>
<evidence type="ECO:0000256" key="6">
    <source>
        <dbReference type="SAM" id="Phobius"/>
    </source>
</evidence>
<keyword evidence="6" id="KW-0812">Transmembrane</keyword>
<dbReference type="RefSeq" id="XP_013383459.1">
    <property type="nucleotide sequence ID" value="XM_013528005.2"/>
</dbReference>
<dbReference type="RefSeq" id="XP_013383458.1">
    <property type="nucleotide sequence ID" value="XM_013528004.2"/>
</dbReference>
<reference evidence="8 9" key="1">
    <citation type="submission" date="2023-09" db="UniProtKB">
        <authorList>
            <consortium name="RefSeq"/>
        </authorList>
    </citation>
    <scope>IDENTIFICATION</scope>
    <source>
        <tissue evidence="8 9">Gonads</tissue>
    </source>
</reference>
<feature type="binding site" evidence="4">
    <location>
        <position position="445"/>
    </location>
    <ligand>
        <name>cyanocob(III)alamin</name>
        <dbReference type="ChEBI" id="CHEBI:17439"/>
    </ligand>
</feature>
<dbReference type="KEGG" id="lak:106153876"/>
<evidence type="ECO:0000256" key="5">
    <source>
        <dbReference type="PIRSR" id="PIRSR602157-2"/>
    </source>
</evidence>
<gene>
    <name evidence="8 9 10" type="primary">LOC106153876</name>
</gene>
<evidence type="ECO:0000313" key="9">
    <source>
        <dbReference type="RefSeq" id="XP_013383458.1"/>
    </source>
</evidence>
<organism evidence="9">
    <name type="scientific">Lingula anatina</name>
    <name type="common">Brachiopod</name>
    <name type="synonym">Lingula unguis</name>
    <dbReference type="NCBI Taxonomy" id="7574"/>
    <lineage>
        <taxon>Eukaryota</taxon>
        <taxon>Metazoa</taxon>
        <taxon>Spiralia</taxon>
        <taxon>Lophotrochozoa</taxon>
        <taxon>Brachiopoda</taxon>
        <taxon>Linguliformea</taxon>
        <taxon>Lingulata</taxon>
        <taxon>Lingulida</taxon>
        <taxon>Linguloidea</taxon>
        <taxon>Lingulidae</taxon>
        <taxon>Lingula</taxon>
    </lineage>
</organism>
<keyword evidence="3" id="KW-0732">Signal</keyword>
<dbReference type="Gene3D" id="1.50.10.20">
    <property type="match status" value="1"/>
</dbReference>
<feature type="disulfide bond" evidence="5">
    <location>
        <begin position="210"/>
        <end position="247"/>
    </location>
</feature>
<proteinExistence type="predicted"/>